<dbReference type="Pfam" id="PF00440">
    <property type="entry name" value="TetR_N"/>
    <property type="match status" value="1"/>
</dbReference>
<name>A0A5N0EJY3_9NOCA</name>
<keyword evidence="3" id="KW-0804">Transcription</keyword>
<evidence type="ECO:0000256" key="3">
    <source>
        <dbReference type="ARBA" id="ARBA00023163"/>
    </source>
</evidence>
<comment type="caution">
    <text evidence="6">The sequence shown here is derived from an EMBL/GenBank/DDBJ whole genome shotgun (WGS) entry which is preliminary data.</text>
</comment>
<dbReference type="PANTHER" id="PTHR30055:SF234">
    <property type="entry name" value="HTH-TYPE TRANSCRIPTIONAL REGULATOR BETI"/>
    <property type="match status" value="1"/>
</dbReference>
<dbReference type="InterPro" id="IPR050109">
    <property type="entry name" value="HTH-type_TetR-like_transc_reg"/>
</dbReference>
<gene>
    <name evidence="6" type="ORF">F3087_09180</name>
</gene>
<dbReference type="PROSITE" id="PS50977">
    <property type="entry name" value="HTH_TETR_2"/>
    <property type="match status" value="1"/>
</dbReference>
<keyword evidence="7" id="KW-1185">Reference proteome</keyword>
<dbReference type="OrthoDB" id="4556334at2"/>
<dbReference type="RefSeq" id="WP_150401414.1">
    <property type="nucleotide sequence ID" value="NZ_VXLC01000003.1"/>
</dbReference>
<dbReference type="Proteomes" id="UP000323876">
    <property type="component" value="Unassembled WGS sequence"/>
</dbReference>
<evidence type="ECO:0000259" key="5">
    <source>
        <dbReference type="PROSITE" id="PS50977"/>
    </source>
</evidence>
<dbReference type="InterPro" id="IPR001647">
    <property type="entry name" value="HTH_TetR"/>
</dbReference>
<dbReference type="EMBL" id="VXLC01000003">
    <property type="protein sequence ID" value="KAA8889140.1"/>
    <property type="molecule type" value="Genomic_DNA"/>
</dbReference>
<evidence type="ECO:0000313" key="6">
    <source>
        <dbReference type="EMBL" id="KAA8889140.1"/>
    </source>
</evidence>
<keyword evidence="2 4" id="KW-0238">DNA-binding</keyword>
<organism evidence="6 7">
    <name type="scientific">Nocardia colli</name>
    <dbReference type="NCBI Taxonomy" id="2545717"/>
    <lineage>
        <taxon>Bacteria</taxon>
        <taxon>Bacillati</taxon>
        <taxon>Actinomycetota</taxon>
        <taxon>Actinomycetes</taxon>
        <taxon>Mycobacteriales</taxon>
        <taxon>Nocardiaceae</taxon>
        <taxon>Nocardia</taxon>
    </lineage>
</organism>
<dbReference type="InterPro" id="IPR036271">
    <property type="entry name" value="Tet_transcr_reg_TetR-rel_C_sf"/>
</dbReference>
<protein>
    <submittedName>
        <fullName evidence="6">TetR/AcrR family transcriptional regulator</fullName>
    </submittedName>
</protein>
<reference evidence="6 7" key="1">
    <citation type="submission" date="2019-09" db="EMBL/GenBank/DDBJ databases">
        <authorList>
            <person name="Wang X."/>
        </authorList>
    </citation>
    <scope>NUCLEOTIDE SEQUENCE [LARGE SCALE GENOMIC DNA]</scope>
    <source>
        <strain evidence="6 7">CICC 11023</strain>
    </source>
</reference>
<evidence type="ECO:0000313" key="7">
    <source>
        <dbReference type="Proteomes" id="UP000323876"/>
    </source>
</evidence>
<feature type="DNA-binding region" description="H-T-H motif" evidence="4">
    <location>
        <begin position="39"/>
        <end position="58"/>
    </location>
</feature>
<evidence type="ECO:0000256" key="4">
    <source>
        <dbReference type="PROSITE-ProRule" id="PRU00335"/>
    </source>
</evidence>
<dbReference type="Gene3D" id="1.10.357.10">
    <property type="entry name" value="Tetracycline Repressor, domain 2"/>
    <property type="match status" value="1"/>
</dbReference>
<dbReference type="AlphaFoldDB" id="A0A5N0EJY3"/>
<proteinExistence type="predicted"/>
<sequence length="207" mass="22944">MSQPVKRPRQPRMQLEVRREQVLDATLRLVTGHGYAAVTMEAVSREAELAKPRVYAAYPGVEPLLLALFDREGQRALATLAEAMPVFTEDGAFDDILIAAMTNLLTAVTANPDSWRLLLLPAADAPSQVRERSEAARQFALDQLRALLEWGRDRRSGLADLDLELLAMSLLAAGERAGHQLLLDPEQFTIARYEQFARGMLAVIAPR</sequence>
<evidence type="ECO:0000256" key="2">
    <source>
        <dbReference type="ARBA" id="ARBA00023125"/>
    </source>
</evidence>
<dbReference type="InterPro" id="IPR009057">
    <property type="entry name" value="Homeodomain-like_sf"/>
</dbReference>
<dbReference type="GO" id="GO:0003700">
    <property type="term" value="F:DNA-binding transcription factor activity"/>
    <property type="evidence" value="ECO:0007669"/>
    <property type="project" value="TreeGrafter"/>
</dbReference>
<feature type="domain" description="HTH tetR-type" evidence="5">
    <location>
        <begin position="16"/>
        <end position="76"/>
    </location>
</feature>
<dbReference type="PANTHER" id="PTHR30055">
    <property type="entry name" value="HTH-TYPE TRANSCRIPTIONAL REGULATOR RUTR"/>
    <property type="match status" value="1"/>
</dbReference>
<dbReference type="SUPFAM" id="SSF46689">
    <property type="entry name" value="Homeodomain-like"/>
    <property type="match status" value="1"/>
</dbReference>
<evidence type="ECO:0000256" key="1">
    <source>
        <dbReference type="ARBA" id="ARBA00023015"/>
    </source>
</evidence>
<dbReference type="GO" id="GO:0000976">
    <property type="term" value="F:transcription cis-regulatory region binding"/>
    <property type="evidence" value="ECO:0007669"/>
    <property type="project" value="TreeGrafter"/>
</dbReference>
<keyword evidence="1" id="KW-0805">Transcription regulation</keyword>
<dbReference type="SUPFAM" id="SSF48498">
    <property type="entry name" value="Tetracyclin repressor-like, C-terminal domain"/>
    <property type="match status" value="1"/>
</dbReference>
<accession>A0A5N0EJY3</accession>